<reference evidence="2" key="2">
    <citation type="journal article" date="2022" name="Elife">
        <title>Obligate sexual reproduction of a homothallic fungus closely related to the Cryptococcus pathogenic species complex.</title>
        <authorList>
            <person name="Passer A.R."/>
            <person name="Clancey S.A."/>
            <person name="Shea T."/>
            <person name="David-Palma M."/>
            <person name="Averette A.F."/>
            <person name="Boekhout T."/>
            <person name="Porcel B.M."/>
            <person name="Nowrousian M."/>
            <person name="Cuomo C.A."/>
            <person name="Sun S."/>
            <person name="Heitman J."/>
            <person name="Coelho M.A."/>
        </authorList>
    </citation>
    <scope>NUCLEOTIDE SEQUENCE</scope>
    <source>
        <strain evidence="2">CBS 7841</strain>
    </source>
</reference>
<evidence type="ECO:0000313" key="3">
    <source>
        <dbReference type="Proteomes" id="UP000094043"/>
    </source>
</evidence>
<dbReference type="AlphaFoldDB" id="A0A1E3HYE5"/>
<feature type="compositionally biased region" description="Low complexity" evidence="1">
    <location>
        <begin position="25"/>
        <end position="39"/>
    </location>
</feature>
<gene>
    <name evidence="2" type="ORF">L203_105250</name>
</gene>
<accession>A0A1E3HYE5</accession>
<protein>
    <submittedName>
        <fullName evidence="2">Uncharacterized protein</fullName>
    </submittedName>
</protein>
<feature type="compositionally biased region" description="Polar residues" evidence="1">
    <location>
        <begin position="44"/>
        <end position="65"/>
    </location>
</feature>
<dbReference type="RefSeq" id="XP_066070718.1">
    <property type="nucleotide sequence ID" value="XM_066214621.1"/>
</dbReference>
<feature type="compositionally biased region" description="Basic and acidic residues" evidence="1">
    <location>
        <begin position="67"/>
        <end position="79"/>
    </location>
</feature>
<dbReference type="KEGG" id="cdep:91089459"/>
<proteinExistence type="predicted"/>
<feature type="compositionally biased region" description="Polar residues" evidence="1">
    <location>
        <begin position="135"/>
        <end position="150"/>
    </location>
</feature>
<sequence>MSNPNHYQGYLAPPGYNTTVQLYDPASRSASRSPSAASRLTGASIASTSPLATSGESSVNSSNTMAEARKREANRDAQRKLRAYQRKRIADADRLEEENAALSTKITELEAARIHALRTERGDEESSSPPGSSSATQFNVNTVDKGTQTDPPGIDYTVQGRGVEPGQFTQDDLDSCMAGYNPDDFCDLNDLTPNDLNDLISFDASYNPYQPE</sequence>
<evidence type="ECO:0000313" key="2">
    <source>
        <dbReference type="EMBL" id="WVN90018.1"/>
    </source>
</evidence>
<dbReference type="EMBL" id="CP143789">
    <property type="protein sequence ID" value="WVN90018.1"/>
    <property type="molecule type" value="Genomic_DNA"/>
</dbReference>
<keyword evidence="3" id="KW-1185">Reference proteome</keyword>
<evidence type="ECO:0000256" key="1">
    <source>
        <dbReference type="SAM" id="MobiDB-lite"/>
    </source>
</evidence>
<dbReference type="GeneID" id="91089459"/>
<feature type="region of interest" description="Disordered" evidence="1">
    <location>
        <begin position="1"/>
        <end position="79"/>
    </location>
</feature>
<dbReference type="Proteomes" id="UP000094043">
    <property type="component" value="Chromosome 6"/>
</dbReference>
<name>A0A1E3HYE5_9TREE</name>
<dbReference type="CDD" id="cd14686">
    <property type="entry name" value="bZIP"/>
    <property type="match status" value="1"/>
</dbReference>
<organism evidence="2 3">
    <name type="scientific">Cryptococcus depauperatus CBS 7841</name>
    <dbReference type="NCBI Taxonomy" id="1295531"/>
    <lineage>
        <taxon>Eukaryota</taxon>
        <taxon>Fungi</taxon>
        <taxon>Dikarya</taxon>
        <taxon>Basidiomycota</taxon>
        <taxon>Agaricomycotina</taxon>
        <taxon>Tremellomycetes</taxon>
        <taxon>Tremellales</taxon>
        <taxon>Cryptococcaceae</taxon>
        <taxon>Cryptococcus</taxon>
    </lineage>
</organism>
<dbReference type="VEuPathDB" id="FungiDB:L203_05617"/>
<reference evidence="2" key="3">
    <citation type="submission" date="2024-01" db="EMBL/GenBank/DDBJ databases">
        <authorList>
            <person name="Coelho M.A."/>
            <person name="David-Palma M."/>
            <person name="Shea T."/>
            <person name="Sun S."/>
            <person name="Cuomo C.A."/>
            <person name="Heitman J."/>
        </authorList>
    </citation>
    <scope>NUCLEOTIDE SEQUENCE</scope>
    <source>
        <strain evidence="2">CBS 7841</strain>
    </source>
</reference>
<reference evidence="2" key="1">
    <citation type="submission" date="2016-06" db="EMBL/GenBank/DDBJ databases">
        <authorList>
            <person name="Cuomo C."/>
            <person name="Litvintseva A."/>
            <person name="Heitman J."/>
            <person name="Chen Y."/>
            <person name="Sun S."/>
            <person name="Springer D."/>
            <person name="Dromer F."/>
            <person name="Young S."/>
            <person name="Zeng Q."/>
            <person name="Chapman S."/>
            <person name="Gujja S."/>
            <person name="Saif S."/>
            <person name="Birren B."/>
        </authorList>
    </citation>
    <scope>NUCLEOTIDE SEQUENCE</scope>
    <source>
        <strain evidence="2">CBS 7841</strain>
    </source>
</reference>
<feature type="region of interest" description="Disordered" evidence="1">
    <location>
        <begin position="118"/>
        <end position="151"/>
    </location>
</feature>